<proteinExistence type="predicted"/>
<evidence type="ECO:0000313" key="1">
    <source>
        <dbReference type="EMBL" id="KAK5694590.1"/>
    </source>
</evidence>
<dbReference type="AlphaFoldDB" id="A0AAN7ZXC7"/>
<dbReference type="PANTHER" id="PTHR42085">
    <property type="entry name" value="F-BOX DOMAIN-CONTAINING PROTEIN"/>
    <property type="match status" value="1"/>
</dbReference>
<evidence type="ECO:0000313" key="2">
    <source>
        <dbReference type="Proteomes" id="UP001310594"/>
    </source>
</evidence>
<dbReference type="InterPro" id="IPR038883">
    <property type="entry name" value="AN11006-like"/>
</dbReference>
<protein>
    <submittedName>
        <fullName evidence="1">Uncharacterized protein</fullName>
    </submittedName>
</protein>
<dbReference type="EMBL" id="JAVRQU010000015">
    <property type="protein sequence ID" value="KAK5694590.1"/>
    <property type="molecule type" value="Genomic_DNA"/>
</dbReference>
<name>A0AAN7ZXC7_9PEZI</name>
<reference evidence="1" key="1">
    <citation type="submission" date="2023-08" db="EMBL/GenBank/DDBJ databases">
        <title>Black Yeasts Isolated from many extreme environments.</title>
        <authorList>
            <person name="Coleine C."/>
            <person name="Stajich J.E."/>
            <person name="Selbmann L."/>
        </authorList>
    </citation>
    <scope>NUCLEOTIDE SEQUENCE</scope>
    <source>
        <strain evidence="1">CCFEE 5810</strain>
    </source>
</reference>
<dbReference type="PANTHER" id="PTHR42085:SF2">
    <property type="entry name" value="F-BOX DOMAIN-CONTAINING PROTEIN"/>
    <property type="match status" value="1"/>
</dbReference>
<gene>
    <name evidence="1" type="ORF">LTR97_009180</name>
</gene>
<dbReference type="Proteomes" id="UP001310594">
    <property type="component" value="Unassembled WGS sequence"/>
</dbReference>
<accession>A0AAN7ZXC7</accession>
<comment type="caution">
    <text evidence="1">The sequence shown here is derived from an EMBL/GenBank/DDBJ whole genome shotgun (WGS) entry which is preliminary data.</text>
</comment>
<organism evidence="1 2">
    <name type="scientific">Elasticomyces elasticus</name>
    <dbReference type="NCBI Taxonomy" id="574655"/>
    <lineage>
        <taxon>Eukaryota</taxon>
        <taxon>Fungi</taxon>
        <taxon>Dikarya</taxon>
        <taxon>Ascomycota</taxon>
        <taxon>Pezizomycotina</taxon>
        <taxon>Dothideomycetes</taxon>
        <taxon>Dothideomycetidae</taxon>
        <taxon>Mycosphaerellales</taxon>
        <taxon>Teratosphaeriaceae</taxon>
        <taxon>Elasticomyces</taxon>
    </lineage>
</organism>
<sequence length="195" mass="21752">MQPTKGFLALPPELRNAIYELIIEEHAGARNKDIKPPALINVCRATRTEASALYYSTYPFTFSDSATYAMARAYPFRRIVSKWLRAIGEENVKNIRVLRMELDGLVVEGGQVTCGPGPAMIELRVGPNAAGTRRVRRYLSGEGFGGIENKAIKRHCSLQREVESKAEDPATRSLERAVGSTRGLFVVVWEKVERI</sequence>